<feature type="region of interest" description="Disordered" evidence="1">
    <location>
        <begin position="177"/>
        <end position="196"/>
    </location>
</feature>
<feature type="compositionally biased region" description="Polar residues" evidence="1">
    <location>
        <begin position="290"/>
        <end position="306"/>
    </location>
</feature>
<accession>A0AA46H171</accession>
<evidence type="ECO:0000313" key="3">
    <source>
        <dbReference type="Proteomes" id="UP000254118"/>
    </source>
</evidence>
<dbReference type="AlphaFoldDB" id="A0AA46H171"/>
<reference evidence="2 3" key="1">
    <citation type="submission" date="2018-06" db="EMBL/GenBank/DDBJ databases">
        <authorList>
            <consortium name="Pathogen Informatics"/>
            <person name="Doyle S."/>
        </authorList>
    </citation>
    <scope>NUCLEOTIDE SEQUENCE [LARGE SCALE GENOMIC DNA]</scope>
    <source>
        <strain evidence="2 3">NCTC7915</strain>
    </source>
</reference>
<evidence type="ECO:0000313" key="2">
    <source>
        <dbReference type="EMBL" id="STD13790.1"/>
    </source>
</evidence>
<dbReference type="Proteomes" id="UP000254118">
    <property type="component" value="Unassembled WGS sequence"/>
</dbReference>
<sequence>MSAVTASILIGSTPRVNNGINPRWIALLHEGQSYAWQLLHLQLTPSEVFDSAPDAPPGVLWQASAAEDLAGELAAMLHLYATRTPEVVHLAKSIRKLQKRRVNLARLEGAEKADFENILRISKERGRELRLAAHIYPGSRLTDEHLLSMPDWELEVGYSAFSRDWVHAGGGRLIIREHAGTSESAPGDPDDDEGEFSGVRETFIASTNEFDPHEHLEQVFRHADMTIADAPPPQPKPAVVPPAVDQTTPTASLDLDAIAAARARARARITEETGKNSPQGETPAHAEPPVTSQADQSSAQNTASVTEQVTYAATPEVPREHQHAAFPVTGEEAVSPWSDRADGSSAASHATVIVDVDAWFDREDENCDEQTRRRSLIEKLLQRN</sequence>
<evidence type="ECO:0000256" key="1">
    <source>
        <dbReference type="SAM" id="MobiDB-lite"/>
    </source>
</evidence>
<feature type="region of interest" description="Disordered" evidence="1">
    <location>
        <begin position="270"/>
        <end position="306"/>
    </location>
</feature>
<proteinExistence type="predicted"/>
<name>A0AA46H171_9MICO</name>
<dbReference type="RefSeq" id="WP_115031669.1">
    <property type="nucleotide sequence ID" value="NZ_UFYA01000001.1"/>
</dbReference>
<comment type="caution">
    <text evidence="2">The sequence shown here is derived from an EMBL/GenBank/DDBJ whole genome shotgun (WGS) entry which is preliminary data.</text>
</comment>
<organism evidence="2 3">
    <name type="scientific">Dermatophilus congolensis</name>
    <dbReference type="NCBI Taxonomy" id="1863"/>
    <lineage>
        <taxon>Bacteria</taxon>
        <taxon>Bacillati</taxon>
        <taxon>Actinomycetota</taxon>
        <taxon>Actinomycetes</taxon>
        <taxon>Micrococcales</taxon>
        <taxon>Dermatophilaceae</taxon>
        <taxon>Dermatophilus</taxon>
    </lineage>
</organism>
<gene>
    <name evidence="2" type="ORF">NCTC7915_01991</name>
</gene>
<protein>
    <submittedName>
        <fullName evidence="2">Uncharacterized protein</fullName>
    </submittedName>
</protein>
<dbReference type="EMBL" id="UFYA01000001">
    <property type="protein sequence ID" value="STD13790.1"/>
    <property type="molecule type" value="Genomic_DNA"/>
</dbReference>